<reference evidence="7" key="1">
    <citation type="submission" date="2019-06" db="EMBL/GenBank/DDBJ databases">
        <authorList>
            <person name="Murdoch R.W."/>
            <person name="Fathepure B."/>
        </authorList>
    </citation>
    <scope>NUCLEOTIDE SEQUENCE</scope>
</reference>
<feature type="transmembrane region" description="Helical" evidence="6">
    <location>
        <begin position="66"/>
        <end position="84"/>
    </location>
</feature>
<dbReference type="InterPro" id="IPR001123">
    <property type="entry name" value="LeuE-type"/>
</dbReference>
<dbReference type="EMBL" id="MN079099">
    <property type="protein sequence ID" value="QEA05317.1"/>
    <property type="molecule type" value="Genomic_DNA"/>
</dbReference>
<evidence type="ECO:0000256" key="1">
    <source>
        <dbReference type="ARBA" id="ARBA00004651"/>
    </source>
</evidence>
<comment type="subcellular location">
    <subcellularLocation>
        <location evidence="1">Cell membrane</location>
        <topology evidence="1">Multi-pass membrane protein</topology>
    </subcellularLocation>
</comment>
<keyword evidence="4 6" id="KW-1133">Transmembrane helix</keyword>
<dbReference type="GO" id="GO:0015171">
    <property type="term" value="F:amino acid transmembrane transporter activity"/>
    <property type="evidence" value="ECO:0007669"/>
    <property type="project" value="TreeGrafter"/>
</dbReference>
<name>A0A5B8RF42_9ZZZZ</name>
<dbReference type="AlphaFoldDB" id="A0A5B8RF42"/>
<keyword evidence="3 6" id="KW-0812">Transmembrane</keyword>
<feature type="transmembrane region" description="Helical" evidence="6">
    <location>
        <begin position="175"/>
        <end position="195"/>
    </location>
</feature>
<feature type="transmembrane region" description="Helical" evidence="6">
    <location>
        <begin position="105"/>
        <end position="127"/>
    </location>
</feature>
<organism evidence="7">
    <name type="scientific">uncultured organism</name>
    <dbReference type="NCBI Taxonomy" id="155900"/>
    <lineage>
        <taxon>unclassified sequences</taxon>
        <taxon>environmental samples</taxon>
    </lineage>
</organism>
<evidence type="ECO:0000256" key="4">
    <source>
        <dbReference type="ARBA" id="ARBA00022989"/>
    </source>
</evidence>
<feature type="transmembrane region" description="Helical" evidence="6">
    <location>
        <begin position="33"/>
        <end position="54"/>
    </location>
</feature>
<keyword evidence="2" id="KW-1003">Cell membrane</keyword>
<evidence type="ECO:0000256" key="5">
    <source>
        <dbReference type="ARBA" id="ARBA00023136"/>
    </source>
</evidence>
<evidence type="ECO:0000256" key="2">
    <source>
        <dbReference type="ARBA" id="ARBA00022475"/>
    </source>
</evidence>
<evidence type="ECO:0008006" key="8">
    <source>
        <dbReference type="Google" id="ProtNLM"/>
    </source>
</evidence>
<dbReference type="GO" id="GO:0005886">
    <property type="term" value="C:plasma membrane"/>
    <property type="evidence" value="ECO:0007669"/>
    <property type="project" value="UniProtKB-SubCell"/>
</dbReference>
<proteinExistence type="predicted"/>
<accession>A0A5B8RF42</accession>
<feature type="transmembrane region" description="Helical" evidence="6">
    <location>
        <begin position="139"/>
        <end position="163"/>
    </location>
</feature>
<evidence type="ECO:0000256" key="6">
    <source>
        <dbReference type="SAM" id="Phobius"/>
    </source>
</evidence>
<sequence>MEIALYAFCVMYSPGPVNILALNGGLRGNGWTLAGYCVGVGAGMFSAFLVLGYAGEALVRQAVLPYLAAVGSGYILYLAYRLFVAEVSVEQPGRDPRSRLRFREGYFLQILNPKGFVVILPVTTLMFPAAQITGIDVTLSAGLISLGAVGAPASYALLGALAGRRIRAERYFRRFNRAMALMLVVVACSIIYDFFVATPGGPS</sequence>
<dbReference type="PANTHER" id="PTHR30086:SF20">
    <property type="entry name" value="ARGININE EXPORTER PROTEIN ARGO-RELATED"/>
    <property type="match status" value="1"/>
</dbReference>
<dbReference type="Pfam" id="PF01810">
    <property type="entry name" value="LysE"/>
    <property type="match status" value="1"/>
</dbReference>
<gene>
    <name evidence="7" type="ORF">KBTEX_01637</name>
</gene>
<evidence type="ECO:0000313" key="7">
    <source>
        <dbReference type="EMBL" id="QEA05317.1"/>
    </source>
</evidence>
<protein>
    <recommendedName>
        <fullName evidence="8">Cysteine/O-acetylserine efflux protein</fullName>
    </recommendedName>
</protein>
<dbReference type="PANTHER" id="PTHR30086">
    <property type="entry name" value="ARGININE EXPORTER PROTEIN ARGO"/>
    <property type="match status" value="1"/>
</dbReference>
<keyword evidence="5 6" id="KW-0472">Membrane</keyword>
<evidence type="ECO:0000256" key="3">
    <source>
        <dbReference type="ARBA" id="ARBA00022692"/>
    </source>
</evidence>